<evidence type="ECO:0000313" key="2">
    <source>
        <dbReference type="Proteomes" id="UP000445309"/>
    </source>
</evidence>
<keyword evidence="2" id="KW-1185">Reference proteome</keyword>
<evidence type="ECO:0000313" key="1">
    <source>
        <dbReference type="EMBL" id="CAA7389950.1"/>
    </source>
</evidence>
<reference evidence="1 2" key="1">
    <citation type="submission" date="2020-01" db="EMBL/GenBank/DDBJ databases">
        <authorList>
            <person name="Rodrigo-Torres L."/>
            <person name="Arahal R. D."/>
            <person name="Lucena T."/>
        </authorList>
    </citation>
    <scope>NUCLEOTIDE SEQUENCE [LARGE SCALE GENOMIC DNA]</scope>
    <source>
        <strain evidence="1 2">CECT 9393</strain>
    </source>
</reference>
<dbReference type="AlphaFoldDB" id="A0A6N4XW31"/>
<proteinExistence type="predicted"/>
<dbReference type="RefSeq" id="WP_162073361.1">
    <property type="nucleotide sequence ID" value="NZ_CACVBY010000052.1"/>
</dbReference>
<sequence length="59" mass="6644">MSPYNESIAYFVYEDNLLVQLNIPAIGHSLILSVSNFDSNKFPLLPENNTRITLSMGKI</sequence>
<dbReference type="Proteomes" id="UP000445309">
    <property type="component" value="Unassembled WGS sequence"/>
</dbReference>
<name>A0A6N4XW31_9FLAO</name>
<accession>A0A6N4XW31</accession>
<organism evidence="1 2">
    <name type="scientific">Chryseobacterium fistulae</name>
    <dbReference type="NCBI Taxonomy" id="2675058"/>
    <lineage>
        <taxon>Bacteria</taxon>
        <taxon>Pseudomonadati</taxon>
        <taxon>Bacteroidota</taxon>
        <taxon>Flavobacteriia</taxon>
        <taxon>Flavobacteriales</taxon>
        <taxon>Weeksellaceae</taxon>
        <taxon>Chryseobacterium group</taxon>
        <taxon>Chryseobacterium</taxon>
    </lineage>
</organism>
<protein>
    <submittedName>
        <fullName evidence="1">Uncharacterized protein</fullName>
    </submittedName>
</protein>
<dbReference type="EMBL" id="CACVBY010000052">
    <property type="protein sequence ID" value="CAA7389950.1"/>
    <property type="molecule type" value="Genomic_DNA"/>
</dbReference>
<gene>
    <name evidence="1" type="ORF">CHRY9393_02246</name>
</gene>